<dbReference type="PROSITE" id="PS00187">
    <property type="entry name" value="TPP_ENZYMES"/>
    <property type="match status" value="1"/>
</dbReference>
<dbReference type="InterPro" id="IPR012001">
    <property type="entry name" value="Thiamin_PyroP_enz_TPP-bd_dom"/>
</dbReference>
<dbReference type="GO" id="GO:0030976">
    <property type="term" value="F:thiamine pyrophosphate binding"/>
    <property type="evidence" value="ECO:0007669"/>
    <property type="project" value="InterPro"/>
</dbReference>
<dbReference type="InterPro" id="IPR045229">
    <property type="entry name" value="TPP_enz"/>
</dbReference>
<proteinExistence type="inferred from homology"/>
<dbReference type="InterPro" id="IPR029061">
    <property type="entry name" value="THDP-binding"/>
</dbReference>
<evidence type="ECO:0000256" key="6">
    <source>
        <dbReference type="RuleBase" id="RU362132"/>
    </source>
</evidence>
<organism evidence="10 11">
    <name type="scientific">Pseudonocardia sulfidoxydans NBRC 16205</name>
    <dbReference type="NCBI Taxonomy" id="1223511"/>
    <lineage>
        <taxon>Bacteria</taxon>
        <taxon>Bacillati</taxon>
        <taxon>Actinomycetota</taxon>
        <taxon>Actinomycetes</taxon>
        <taxon>Pseudonocardiales</taxon>
        <taxon>Pseudonocardiaceae</taxon>
        <taxon>Pseudonocardia</taxon>
    </lineage>
</organism>
<sequence>MHGGDQVAEVLGAQGVHALFTLCGGHISPILVGAKARGIRIVDTRHEATAVFAADAVARLTGRPGVAAVTAGPGLTNTVTAVKNAQLAQSPVVLLGGAAPTVLQGRGALQDIDQTALIRPHVKWSYAVRRVREIGPAVEEAFRIAASGVPGPVFVELPIDLLYDEVVVRQWYGAARSGRSLGERAVQTYLKARVARMFRGAGRNPPGPLVDVPAPIPAPDRVNAAATALGRAKRPVILVGSQAMVAPGAAERLVPALERIGAPVYLSGTARGLLGADHPLQARHKRRDSLKVADLVVLAGVPADFRLDYGNHVRRGATLVSANRSSADLRRNRRPDVAILGDAALALAGIAAALPTRDADAAPARWPEWCDVVRSRDEAREADIATQAEAPAEDGVNPVRMCQEVAAALPPGAIVVGDGGDIVATASYVLRPDGPLRWLDPGVFGTLGVGAGFALGAATVHPDAPLWIVYGDGSVGYSLAEFDTFVRHGIPVVAVVGNDAAWSQIAREQVELLRDDVGTVLAHTRYDLVAAGFGATGLHVDDVAELPAALAKAKAADGPVLVDVRLGRSDFRKGSISM</sequence>
<keyword evidence="11" id="KW-1185">Reference proteome</keyword>
<comment type="cofactor">
    <cofactor evidence="2">
        <name>thiamine diphosphate</name>
        <dbReference type="ChEBI" id="CHEBI:58937"/>
    </cofactor>
</comment>
<evidence type="ECO:0000313" key="11">
    <source>
        <dbReference type="Proteomes" id="UP000321685"/>
    </source>
</evidence>
<dbReference type="InterPro" id="IPR029035">
    <property type="entry name" value="DHS-like_NAD/FAD-binding_dom"/>
</dbReference>
<dbReference type="CDD" id="cd02004">
    <property type="entry name" value="TPP_BZL_OCoD_HPCL"/>
    <property type="match status" value="1"/>
</dbReference>
<comment type="cofactor">
    <cofactor evidence="1">
        <name>Mg(2+)</name>
        <dbReference type="ChEBI" id="CHEBI:18420"/>
    </cofactor>
</comment>
<dbReference type="InterPro" id="IPR012000">
    <property type="entry name" value="Thiamin_PyroP_enz_cen_dom"/>
</dbReference>
<dbReference type="GO" id="GO:0009097">
    <property type="term" value="P:isoleucine biosynthetic process"/>
    <property type="evidence" value="ECO:0007669"/>
    <property type="project" value="TreeGrafter"/>
</dbReference>
<evidence type="ECO:0000256" key="2">
    <source>
        <dbReference type="ARBA" id="ARBA00001964"/>
    </source>
</evidence>
<dbReference type="SUPFAM" id="SSF52518">
    <property type="entry name" value="Thiamin diphosphate-binding fold (THDP-binding)"/>
    <property type="match status" value="2"/>
</dbReference>
<dbReference type="GO" id="GO:0000287">
    <property type="term" value="F:magnesium ion binding"/>
    <property type="evidence" value="ECO:0007669"/>
    <property type="project" value="InterPro"/>
</dbReference>
<evidence type="ECO:0000256" key="3">
    <source>
        <dbReference type="ARBA" id="ARBA00007812"/>
    </source>
</evidence>
<dbReference type="GO" id="GO:0003984">
    <property type="term" value="F:acetolactate synthase activity"/>
    <property type="evidence" value="ECO:0007669"/>
    <property type="project" value="TreeGrafter"/>
</dbReference>
<dbReference type="CDD" id="cd07035">
    <property type="entry name" value="TPP_PYR_POX_like"/>
    <property type="match status" value="1"/>
</dbReference>
<dbReference type="GO" id="GO:0005948">
    <property type="term" value="C:acetolactate synthase complex"/>
    <property type="evidence" value="ECO:0007669"/>
    <property type="project" value="TreeGrafter"/>
</dbReference>
<name>A0A511DQ42_9PSEU</name>
<evidence type="ECO:0000259" key="8">
    <source>
        <dbReference type="Pfam" id="PF02775"/>
    </source>
</evidence>
<evidence type="ECO:0000256" key="1">
    <source>
        <dbReference type="ARBA" id="ARBA00001946"/>
    </source>
</evidence>
<comment type="similarity">
    <text evidence="3 6">Belongs to the TPP enzyme family.</text>
</comment>
<keyword evidence="5 6" id="KW-0786">Thiamine pyrophosphate</keyword>
<dbReference type="Gene3D" id="3.40.50.970">
    <property type="match status" value="2"/>
</dbReference>
<dbReference type="Gene3D" id="3.40.50.1220">
    <property type="entry name" value="TPP-binding domain"/>
    <property type="match status" value="1"/>
</dbReference>
<dbReference type="GO" id="GO:0009099">
    <property type="term" value="P:L-valine biosynthetic process"/>
    <property type="evidence" value="ECO:0007669"/>
    <property type="project" value="TreeGrafter"/>
</dbReference>
<dbReference type="Proteomes" id="UP000321685">
    <property type="component" value="Unassembled WGS sequence"/>
</dbReference>
<dbReference type="AlphaFoldDB" id="A0A511DQ42"/>
<dbReference type="Pfam" id="PF00205">
    <property type="entry name" value="TPP_enzyme_M"/>
    <property type="match status" value="1"/>
</dbReference>
<evidence type="ECO:0000256" key="4">
    <source>
        <dbReference type="ARBA" id="ARBA00022723"/>
    </source>
</evidence>
<dbReference type="FunFam" id="3.40.50.970:FF:000007">
    <property type="entry name" value="Acetolactate synthase"/>
    <property type="match status" value="1"/>
</dbReference>
<dbReference type="EMBL" id="BJVJ01000126">
    <property type="protein sequence ID" value="GEL26945.1"/>
    <property type="molecule type" value="Genomic_DNA"/>
</dbReference>
<evidence type="ECO:0000259" key="9">
    <source>
        <dbReference type="Pfam" id="PF02776"/>
    </source>
</evidence>
<keyword evidence="4" id="KW-0479">Metal-binding</keyword>
<dbReference type="Pfam" id="PF02776">
    <property type="entry name" value="TPP_enzyme_N"/>
    <property type="match status" value="1"/>
</dbReference>
<dbReference type="PANTHER" id="PTHR18968:SF166">
    <property type="entry name" value="2-HYDROXYACYL-COA LYASE 2"/>
    <property type="match status" value="1"/>
</dbReference>
<dbReference type="PANTHER" id="PTHR18968">
    <property type="entry name" value="THIAMINE PYROPHOSPHATE ENZYMES"/>
    <property type="match status" value="1"/>
</dbReference>
<reference evidence="10 11" key="1">
    <citation type="submission" date="2019-07" db="EMBL/GenBank/DDBJ databases">
        <title>Whole genome shotgun sequence of Pseudonocardia sulfidoxydans NBRC 16205.</title>
        <authorList>
            <person name="Hosoyama A."/>
            <person name="Uohara A."/>
            <person name="Ohji S."/>
            <person name="Ichikawa N."/>
        </authorList>
    </citation>
    <scope>NUCLEOTIDE SEQUENCE [LARGE SCALE GENOMIC DNA]</scope>
    <source>
        <strain evidence="10 11">NBRC 16205</strain>
    </source>
</reference>
<dbReference type="InterPro" id="IPR011766">
    <property type="entry name" value="TPP_enzyme_TPP-bd"/>
</dbReference>
<evidence type="ECO:0000259" key="7">
    <source>
        <dbReference type="Pfam" id="PF00205"/>
    </source>
</evidence>
<dbReference type="RefSeq" id="WP_147115798.1">
    <property type="nucleotide sequence ID" value="NZ_BJVJ01000126.1"/>
</dbReference>
<dbReference type="OrthoDB" id="4494979at2"/>
<comment type="caution">
    <text evidence="10">The sequence shown here is derived from an EMBL/GenBank/DDBJ whole genome shotgun (WGS) entry which is preliminary data.</text>
</comment>
<feature type="domain" description="Thiamine pyrophosphate enzyme N-terminal TPP-binding" evidence="9">
    <location>
        <begin position="1"/>
        <end position="117"/>
    </location>
</feature>
<gene>
    <name evidence="10" type="ORF">PSU4_58990</name>
</gene>
<dbReference type="Pfam" id="PF02775">
    <property type="entry name" value="TPP_enzyme_C"/>
    <property type="match status" value="1"/>
</dbReference>
<protein>
    <submittedName>
        <fullName evidence="10">Acetolactate synthase</fullName>
    </submittedName>
</protein>
<feature type="domain" description="Thiamine pyrophosphate enzyme central" evidence="7">
    <location>
        <begin position="222"/>
        <end position="348"/>
    </location>
</feature>
<evidence type="ECO:0000313" key="10">
    <source>
        <dbReference type="EMBL" id="GEL26945.1"/>
    </source>
</evidence>
<dbReference type="InterPro" id="IPR000399">
    <property type="entry name" value="TPP-bd_CS"/>
</dbReference>
<dbReference type="GO" id="GO:0050660">
    <property type="term" value="F:flavin adenine dinucleotide binding"/>
    <property type="evidence" value="ECO:0007669"/>
    <property type="project" value="TreeGrafter"/>
</dbReference>
<evidence type="ECO:0000256" key="5">
    <source>
        <dbReference type="ARBA" id="ARBA00023052"/>
    </source>
</evidence>
<feature type="domain" description="Thiamine pyrophosphate enzyme TPP-binding" evidence="8">
    <location>
        <begin position="419"/>
        <end position="564"/>
    </location>
</feature>
<accession>A0A511DQ42</accession>
<dbReference type="SUPFAM" id="SSF52467">
    <property type="entry name" value="DHS-like NAD/FAD-binding domain"/>
    <property type="match status" value="1"/>
</dbReference>